<reference evidence="2" key="1">
    <citation type="submission" date="2023-09" db="EMBL/GenBank/DDBJ databases">
        <authorList>
            <person name="Li S."/>
            <person name="Li X."/>
            <person name="Zhang C."/>
            <person name="Zhao Z."/>
        </authorList>
    </citation>
    <scope>NUCLEOTIDE SEQUENCE [LARGE SCALE GENOMIC DNA]</scope>
    <source>
        <strain evidence="2">SQ149</strain>
    </source>
</reference>
<accession>A0ABY9TWC3</accession>
<dbReference type="Pfam" id="PF04299">
    <property type="entry name" value="FMN_bind_2"/>
    <property type="match status" value="1"/>
</dbReference>
<dbReference type="PANTHER" id="PTHR35802:SF1">
    <property type="entry name" value="PROTEASE SYNTHASE AND SPORULATION PROTEIN PAI 2"/>
    <property type="match status" value="1"/>
</dbReference>
<evidence type="ECO:0000313" key="2">
    <source>
        <dbReference type="Proteomes" id="UP001258994"/>
    </source>
</evidence>
<dbReference type="Gene3D" id="2.30.110.10">
    <property type="entry name" value="Electron Transport, Fmn-binding Protein, Chain A"/>
    <property type="match status" value="1"/>
</dbReference>
<dbReference type="SUPFAM" id="SSF50475">
    <property type="entry name" value="FMN-binding split barrel"/>
    <property type="match status" value="1"/>
</dbReference>
<sequence length="204" mass="22856">MHTPEKWNMGSIDKIQQFITEFGFAALISNNLEASHIPLLLSKKEGELGVLYGHFARSNPHWKSLNNTEVLAIFSGPHSYISPTWYETQPSVPTWNYSAVHVVGSIQLTDDETTLKTLEETIEKYEPSLLENGGFIPEEYKVKLSKGIVGFKIIISKLQGKEKLGQHRNSNDQIGVTSALAKSSNIDDQQLHQYMQRNQVGIGS</sequence>
<organism evidence="1 2">
    <name type="scientific">Thalassotalea psychrophila</name>
    <dbReference type="NCBI Taxonomy" id="3065647"/>
    <lineage>
        <taxon>Bacteria</taxon>
        <taxon>Pseudomonadati</taxon>
        <taxon>Pseudomonadota</taxon>
        <taxon>Gammaproteobacteria</taxon>
        <taxon>Alteromonadales</taxon>
        <taxon>Colwelliaceae</taxon>
        <taxon>Thalassotalea</taxon>
    </lineage>
</organism>
<protein>
    <submittedName>
        <fullName evidence="1">FMN-binding negative transcriptional regulator</fullName>
    </submittedName>
</protein>
<dbReference type="PANTHER" id="PTHR35802">
    <property type="entry name" value="PROTEASE SYNTHASE AND SPORULATION PROTEIN PAI 2"/>
    <property type="match status" value="1"/>
</dbReference>
<dbReference type="PIRSF" id="PIRSF010372">
    <property type="entry name" value="PaiB"/>
    <property type="match status" value="1"/>
</dbReference>
<dbReference type="EMBL" id="CP134145">
    <property type="protein sequence ID" value="WNC72864.1"/>
    <property type="molecule type" value="Genomic_DNA"/>
</dbReference>
<dbReference type="Proteomes" id="UP001258994">
    <property type="component" value="Chromosome"/>
</dbReference>
<gene>
    <name evidence="1" type="ORF">RGQ13_02495</name>
</gene>
<name>A0ABY9TWC3_9GAMM</name>
<dbReference type="InterPro" id="IPR012349">
    <property type="entry name" value="Split_barrel_FMN-bd"/>
</dbReference>
<evidence type="ECO:0000313" key="1">
    <source>
        <dbReference type="EMBL" id="WNC72864.1"/>
    </source>
</evidence>
<proteinExistence type="predicted"/>
<dbReference type="RefSeq" id="WP_348391979.1">
    <property type="nucleotide sequence ID" value="NZ_CP134145.1"/>
</dbReference>
<dbReference type="InterPro" id="IPR007396">
    <property type="entry name" value="TR_PAI2-type"/>
</dbReference>
<keyword evidence="2" id="KW-1185">Reference proteome</keyword>